<evidence type="ECO:0000313" key="2">
    <source>
        <dbReference type="Proteomes" id="UP000013827"/>
    </source>
</evidence>
<organism evidence="1 2">
    <name type="scientific">Emiliania huxleyi (strain CCMP1516)</name>
    <dbReference type="NCBI Taxonomy" id="280463"/>
    <lineage>
        <taxon>Eukaryota</taxon>
        <taxon>Haptista</taxon>
        <taxon>Haptophyta</taxon>
        <taxon>Prymnesiophyceae</taxon>
        <taxon>Isochrysidales</taxon>
        <taxon>Noelaerhabdaceae</taxon>
        <taxon>Emiliania</taxon>
    </lineage>
</organism>
<dbReference type="AlphaFoldDB" id="A0A0D3K5A6"/>
<reference evidence="1" key="2">
    <citation type="submission" date="2024-10" db="UniProtKB">
        <authorList>
            <consortium name="EnsemblProtists"/>
        </authorList>
    </citation>
    <scope>IDENTIFICATION</scope>
</reference>
<protein>
    <submittedName>
        <fullName evidence="1">Uncharacterized protein</fullName>
    </submittedName>
</protein>
<dbReference type="PaxDb" id="2903-EOD30941"/>
<sequence>MLVKAAARRASCLVPRLAPVLSSIKSPRAYSTSSGDPSEAHWCDNLLTVTGPRADIAAFADANVATSPSFLPQRTPFGGLAFLASAPGPLSFQPLLPTSESGILEHDRCEEAWGCTTDARHVQMLPGQPRIKGRKSVRYEFWTGEGPPERWLQSAAAHHPRLRFDLHYLLPDVPSAFEVGYLRGQRLFRSQVSVDSWMWRHRVERDAFFAELKGLLGLPDGRLPRKRKLKPAEVEARLAARGAADDAILLLCQHLQRGARSYGRTTKLWYQTVLPEFAAWLYTPAGLRLA</sequence>
<dbReference type="KEGG" id="ehx:EMIHUDRAFT_434302"/>
<dbReference type="RefSeq" id="XP_005783370.1">
    <property type="nucleotide sequence ID" value="XM_005783313.1"/>
</dbReference>
<dbReference type="HOGENOM" id="CLU_961193_0_0_1"/>
<keyword evidence="2" id="KW-1185">Reference proteome</keyword>
<name>A0A0D3K5A6_EMIH1</name>
<proteinExistence type="predicted"/>
<dbReference type="GeneID" id="17276213"/>
<evidence type="ECO:0000313" key="1">
    <source>
        <dbReference type="EnsemblProtists" id="EOD30941"/>
    </source>
</evidence>
<dbReference type="EnsemblProtists" id="EOD30941">
    <property type="protein sequence ID" value="EOD30941"/>
    <property type="gene ID" value="EMIHUDRAFT_434302"/>
</dbReference>
<reference evidence="2" key="1">
    <citation type="journal article" date="2013" name="Nature">
        <title>Pan genome of the phytoplankton Emiliania underpins its global distribution.</title>
        <authorList>
            <person name="Read B.A."/>
            <person name="Kegel J."/>
            <person name="Klute M.J."/>
            <person name="Kuo A."/>
            <person name="Lefebvre S.C."/>
            <person name="Maumus F."/>
            <person name="Mayer C."/>
            <person name="Miller J."/>
            <person name="Monier A."/>
            <person name="Salamov A."/>
            <person name="Young J."/>
            <person name="Aguilar M."/>
            <person name="Claverie J.M."/>
            <person name="Frickenhaus S."/>
            <person name="Gonzalez K."/>
            <person name="Herman E.K."/>
            <person name="Lin Y.C."/>
            <person name="Napier J."/>
            <person name="Ogata H."/>
            <person name="Sarno A.F."/>
            <person name="Shmutz J."/>
            <person name="Schroeder D."/>
            <person name="de Vargas C."/>
            <person name="Verret F."/>
            <person name="von Dassow P."/>
            <person name="Valentin K."/>
            <person name="Van de Peer Y."/>
            <person name="Wheeler G."/>
            <person name="Dacks J.B."/>
            <person name="Delwiche C.F."/>
            <person name="Dyhrman S.T."/>
            <person name="Glockner G."/>
            <person name="John U."/>
            <person name="Richards T."/>
            <person name="Worden A.Z."/>
            <person name="Zhang X."/>
            <person name="Grigoriev I.V."/>
            <person name="Allen A.E."/>
            <person name="Bidle K."/>
            <person name="Borodovsky M."/>
            <person name="Bowler C."/>
            <person name="Brownlee C."/>
            <person name="Cock J.M."/>
            <person name="Elias M."/>
            <person name="Gladyshev V.N."/>
            <person name="Groth M."/>
            <person name="Guda C."/>
            <person name="Hadaegh A."/>
            <person name="Iglesias-Rodriguez M.D."/>
            <person name="Jenkins J."/>
            <person name="Jones B.M."/>
            <person name="Lawson T."/>
            <person name="Leese F."/>
            <person name="Lindquist E."/>
            <person name="Lobanov A."/>
            <person name="Lomsadze A."/>
            <person name="Malik S.B."/>
            <person name="Marsh M.E."/>
            <person name="Mackinder L."/>
            <person name="Mock T."/>
            <person name="Mueller-Roeber B."/>
            <person name="Pagarete A."/>
            <person name="Parker M."/>
            <person name="Probert I."/>
            <person name="Quesneville H."/>
            <person name="Raines C."/>
            <person name="Rensing S.A."/>
            <person name="Riano-Pachon D.M."/>
            <person name="Richier S."/>
            <person name="Rokitta S."/>
            <person name="Shiraiwa Y."/>
            <person name="Soanes D.M."/>
            <person name="van der Giezen M."/>
            <person name="Wahlund T.M."/>
            <person name="Williams B."/>
            <person name="Wilson W."/>
            <person name="Wolfe G."/>
            <person name="Wurch L.L."/>
        </authorList>
    </citation>
    <scope>NUCLEOTIDE SEQUENCE</scope>
</reference>
<accession>A0A0D3K5A6</accession>
<dbReference type="Proteomes" id="UP000013827">
    <property type="component" value="Unassembled WGS sequence"/>
</dbReference>